<evidence type="ECO:0000313" key="2">
    <source>
        <dbReference type="Proteomes" id="UP000023561"/>
    </source>
</evidence>
<comment type="caution">
    <text evidence="1">The sequence shown here is derived from an EMBL/GenBank/DDBJ whole genome shotgun (WGS) entry which is preliminary data.</text>
</comment>
<protein>
    <submittedName>
        <fullName evidence="1">Uncharacterized protein</fullName>
    </submittedName>
</protein>
<name>A0A023DD08_9BACL</name>
<organism evidence="1 2">
    <name type="scientific">Parageobacillus caldoxylosilyticus NBRC 107762</name>
    <dbReference type="NCBI Taxonomy" id="1220594"/>
    <lineage>
        <taxon>Bacteria</taxon>
        <taxon>Bacillati</taxon>
        <taxon>Bacillota</taxon>
        <taxon>Bacilli</taxon>
        <taxon>Bacillales</taxon>
        <taxon>Anoxybacillaceae</taxon>
        <taxon>Saccharococcus</taxon>
    </lineage>
</organism>
<dbReference type="RefSeq" id="WP_042407942.1">
    <property type="nucleotide sequence ID" value="NZ_BAWO01000013.1"/>
</dbReference>
<sequence>MFDPTAFDNLKTVLEGAVYDLDLEGEIVVIDRHDLVDLAHFSRTYTITFGLASDHTPHVSCTIRLEMDLEQIAKELLRQTIRPGCTLSITFSLPIRQTAACLHIERVLRQVWGKERTIRQTLSHEFLHETPSYRNEATIEFGRLIYEDNVADLEEMIPYMIASLEQLQKFSDK</sequence>
<proteinExistence type="predicted"/>
<reference evidence="1 2" key="1">
    <citation type="submission" date="2014-04" db="EMBL/GenBank/DDBJ databases">
        <title>Whole genome shotgun sequence of Geobacillus caldoxylosilyticus NBRC 107762.</title>
        <authorList>
            <person name="Hosoyama A."/>
            <person name="Hosoyama Y."/>
            <person name="Katano-Makiyama Y."/>
            <person name="Tsuchikane K."/>
            <person name="Ohji S."/>
            <person name="Ichikawa N."/>
            <person name="Yamazoe A."/>
            <person name="Fujita N."/>
        </authorList>
    </citation>
    <scope>NUCLEOTIDE SEQUENCE [LARGE SCALE GENOMIC DNA]</scope>
    <source>
        <strain evidence="1 2">NBRC 107762</strain>
    </source>
</reference>
<dbReference type="Proteomes" id="UP000023561">
    <property type="component" value="Unassembled WGS sequence"/>
</dbReference>
<dbReference type="GeneID" id="301194759"/>
<evidence type="ECO:0000313" key="1">
    <source>
        <dbReference type="EMBL" id="GAJ39185.1"/>
    </source>
</evidence>
<dbReference type="OrthoDB" id="2964978at2"/>
<accession>A0A023DD08</accession>
<gene>
    <name evidence="1" type="ORF">GCA01S_013_00670</name>
</gene>
<keyword evidence="2" id="KW-1185">Reference proteome</keyword>
<dbReference type="EMBL" id="BAWO01000013">
    <property type="protein sequence ID" value="GAJ39185.1"/>
    <property type="molecule type" value="Genomic_DNA"/>
</dbReference>
<dbReference type="AlphaFoldDB" id="A0A023DD08"/>